<dbReference type="SUPFAM" id="SSF48225">
    <property type="entry name" value="Seven-hairpin glycosidases"/>
    <property type="match status" value="1"/>
</dbReference>
<evidence type="ECO:0000256" key="1">
    <source>
        <dbReference type="ARBA" id="ARBA00007658"/>
    </source>
</evidence>
<dbReference type="InterPro" id="IPR036026">
    <property type="entry name" value="Seven-hairpin_glycosidases"/>
</dbReference>
<dbReference type="EMBL" id="CAJPEV010002033">
    <property type="protein sequence ID" value="CAG0895382.1"/>
    <property type="molecule type" value="Genomic_DNA"/>
</dbReference>
<comment type="similarity">
    <text evidence="1">Belongs to the glycosyl hydrolase 47 family.</text>
</comment>
<accession>A0A7R8XK43</accession>
<organism evidence="3">
    <name type="scientific">Darwinula stevensoni</name>
    <dbReference type="NCBI Taxonomy" id="69355"/>
    <lineage>
        <taxon>Eukaryota</taxon>
        <taxon>Metazoa</taxon>
        <taxon>Ecdysozoa</taxon>
        <taxon>Arthropoda</taxon>
        <taxon>Crustacea</taxon>
        <taxon>Oligostraca</taxon>
        <taxon>Ostracoda</taxon>
        <taxon>Podocopa</taxon>
        <taxon>Podocopida</taxon>
        <taxon>Darwinulocopina</taxon>
        <taxon>Darwinuloidea</taxon>
        <taxon>Darwinulidae</taxon>
        <taxon>Darwinula</taxon>
    </lineage>
</organism>
<evidence type="ECO:0000313" key="4">
    <source>
        <dbReference type="Proteomes" id="UP000677054"/>
    </source>
</evidence>
<dbReference type="GO" id="GO:0005509">
    <property type="term" value="F:calcium ion binding"/>
    <property type="evidence" value="ECO:0007669"/>
    <property type="project" value="InterPro"/>
</dbReference>
<protein>
    <recommendedName>
        <fullName evidence="5">Alpha-1,2-Mannosidase</fullName>
    </recommendedName>
</protein>
<reference evidence="3" key="1">
    <citation type="submission" date="2020-11" db="EMBL/GenBank/DDBJ databases">
        <authorList>
            <person name="Tran Van P."/>
        </authorList>
    </citation>
    <scope>NUCLEOTIDE SEQUENCE</scope>
</reference>
<dbReference type="Proteomes" id="UP000677054">
    <property type="component" value="Unassembled WGS sequence"/>
</dbReference>
<sequence length="298" mass="33669">MDDLKLYSSSEKGLHHALSVVHSYSTDIGMEFGIDKCASLEMRMGRVVDMGKDVDLIDGTVIHHLSAEETYTKLELSSRNKVTATNTFAIPVLVYTFGVLHWTMKELEDVDRATRKTMNLHRSLHPKSSVQRLYLPRDEGGRGLLGVRHLHDRVTIGTAIRLLTNGDDPLLSLVITHERVGGGSFLFQTAERVYHTRNFLNSYQALEKHCRVGSGYSGIKDVYQVPPMHDDVQQSFFLAETLKYLYLLFSDDSLLPLDEWVFNTEAHPLPIRGRNPHYFSKDRDPRLPSLGDLSLSGG</sequence>
<dbReference type="PANTHER" id="PTHR35450:SF2">
    <property type="entry name" value="REVERSE TRANSCRIPTASE DOMAIN-CONTAINING PROTEIN"/>
    <property type="match status" value="1"/>
</dbReference>
<gene>
    <name evidence="3" type="ORF">DSTB1V02_LOCUS8673</name>
</gene>
<comment type="cofactor">
    <cofactor evidence="2">
        <name>Ca(2+)</name>
        <dbReference type="ChEBI" id="CHEBI:29108"/>
    </cofactor>
</comment>
<dbReference type="AlphaFoldDB" id="A0A7R8XK43"/>
<evidence type="ECO:0000313" key="3">
    <source>
        <dbReference type="EMBL" id="CAD7248866.1"/>
    </source>
</evidence>
<dbReference type="Pfam" id="PF01532">
    <property type="entry name" value="Glyco_hydro_47"/>
    <property type="match status" value="1"/>
</dbReference>
<dbReference type="EMBL" id="LR901550">
    <property type="protein sequence ID" value="CAD7248866.1"/>
    <property type="molecule type" value="Genomic_DNA"/>
</dbReference>
<keyword evidence="2" id="KW-0106">Calcium</keyword>
<dbReference type="PANTHER" id="PTHR35450">
    <property type="entry name" value="REVERSE TRANSCRIPTASE DOMAIN-CONTAINING PROTEIN"/>
    <property type="match status" value="1"/>
</dbReference>
<feature type="binding site" evidence="2">
    <location>
        <position position="264"/>
    </location>
    <ligand>
        <name>Ca(2+)</name>
        <dbReference type="ChEBI" id="CHEBI:29108"/>
    </ligand>
</feature>
<dbReference type="GO" id="GO:0004571">
    <property type="term" value="F:mannosyl-oligosaccharide 1,2-alpha-mannosidase activity"/>
    <property type="evidence" value="ECO:0007669"/>
    <property type="project" value="InterPro"/>
</dbReference>
<dbReference type="InterPro" id="IPR012341">
    <property type="entry name" value="6hp_glycosidase-like_sf"/>
</dbReference>
<name>A0A7R8XK43_9CRUS</name>
<dbReference type="OrthoDB" id="8118055at2759"/>
<keyword evidence="2" id="KW-0479">Metal-binding</keyword>
<evidence type="ECO:0000256" key="2">
    <source>
        <dbReference type="PIRSR" id="PIRSR601382-2"/>
    </source>
</evidence>
<keyword evidence="4" id="KW-1185">Reference proteome</keyword>
<dbReference type="GO" id="GO:0016020">
    <property type="term" value="C:membrane"/>
    <property type="evidence" value="ECO:0007669"/>
    <property type="project" value="InterPro"/>
</dbReference>
<dbReference type="Gene3D" id="1.50.10.10">
    <property type="match status" value="1"/>
</dbReference>
<proteinExistence type="inferred from homology"/>
<dbReference type="GO" id="GO:0005975">
    <property type="term" value="P:carbohydrate metabolic process"/>
    <property type="evidence" value="ECO:0007669"/>
    <property type="project" value="InterPro"/>
</dbReference>
<dbReference type="InterPro" id="IPR001382">
    <property type="entry name" value="Glyco_hydro_47"/>
</dbReference>
<evidence type="ECO:0008006" key="5">
    <source>
        <dbReference type="Google" id="ProtNLM"/>
    </source>
</evidence>